<keyword evidence="1" id="KW-1133">Transmembrane helix</keyword>
<keyword evidence="3" id="KW-1185">Reference proteome</keyword>
<feature type="transmembrane region" description="Helical" evidence="1">
    <location>
        <begin position="120"/>
        <end position="145"/>
    </location>
</feature>
<dbReference type="Proteomes" id="UP000614350">
    <property type="component" value="Unassembled WGS sequence"/>
</dbReference>
<feature type="transmembrane region" description="Helical" evidence="1">
    <location>
        <begin position="641"/>
        <end position="663"/>
    </location>
</feature>
<dbReference type="AlphaFoldDB" id="A0A834J7K7"/>
<sequence>MNVITIGVAGYILLFFNFFVLIILIKKKFKCQSVSSFYILSTSDVLNSVLTAIVLLINHADMMANTNYFHKNKRILNINTQNKYSDTFLQFYETYNLSGINYFNLTACNTKNLLMHNAMFLMPFTNAFISLITFSIQCNLSATFISDKYNNYLQSEINMEQNPIRNSDNINNSEYHNIEVVNKGDTSPNNEELIRSKDAYKNTTTLKIEEKIPQFFHNIEFKNISAKNKSIVGMSVLSQWLIPIVSTGILYFADYQNIGMMLQNENAECMYESPFSFHNCFTTNEDMIHTEDSHSRITIPIYNDYVSDTNSMKLFNLNVTENEIISKVYNIMNLALNNTYNLKNKNFSDLSDLIYTKNYIDPNNSINNINNTDSEISYNKWIIKNDNITYNWSNIFFKHENNLQIKNEKEEQIKKLLLPRNVSSIQLNLFEKNKMNKNISQDNGLINDENMTTLLVKDKNRTEQALLPISKEKILLDIISRIKTSTFKDNRKKEGTKIKKSGLQYYNIENNISTTETVTITTELYQDIDKLFETTTTCTMDKCIISTKFLRLYFLMLMFIIYFLPIILSSVLQVRSKFICQNVLSKLKEKNSIRYIISRNTCFNMEYNNKRSDHACNQIKIYDNILQESIQVNRLLKTIKVSLIIGIMLWTPIFLQIIFKVFLCINVSTWITDCTFLCATFNDIIRNIFNLNIVTIQEIPKSSSKKENSVHPSK</sequence>
<proteinExistence type="predicted"/>
<feature type="transmembrane region" description="Helical" evidence="1">
    <location>
        <begin position="552"/>
        <end position="572"/>
    </location>
</feature>
<gene>
    <name evidence="2" type="ORF">HZH66_013479</name>
</gene>
<reference evidence="2" key="1">
    <citation type="journal article" date="2020" name="G3 (Bethesda)">
        <title>High-Quality Assemblies for Three Invasive Social Wasps from the &lt;i&gt;Vespula&lt;/i&gt; Genus.</title>
        <authorList>
            <person name="Harrop T.W.R."/>
            <person name="Guhlin J."/>
            <person name="McLaughlin G.M."/>
            <person name="Permina E."/>
            <person name="Stockwell P."/>
            <person name="Gilligan J."/>
            <person name="Le Lec M.F."/>
            <person name="Gruber M.A.M."/>
            <person name="Quinn O."/>
            <person name="Lovegrove M."/>
            <person name="Duncan E.J."/>
            <person name="Remnant E.J."/>
            <person name="Van Eeckhoven J."/>
            <person name="Graham B."/>
            <person name="Knapp R.A."/>
            <person name="Langford K.W."/>
            <person name="Kronenberg Z."/>
            <person name="Press M.O."/>
            <person name="Eacker S.M."/>
            <person name="Wilson-Rankin E.E."/>
            <person name="Purcell J."/>
            <person name="Lester P.J."/>
            <person name="Dearden P.K."/>
        </authorList>
    </citation>
    <scope>NUCLEOTIDE SEQUENCE</scope>
    <source>
        <strain evidence="2">Marl-1</strain>
    </source>
</reference>
<comment type="caution">
    <text evidence="2">The sequence shown here is derived from an EMBL/GenBank/DDBJ whole genome shotgun (WGS) entry which is preliminary data.</text>
</comment>
<evidence type="ECO:0000313" key="2">
    <source>
        <dbReference type="EMBL" id="KAF7382047.1"/>
    </source>
</evidence>
<feature type="transmembrane region" description="Helical" evidence="1">
    <location>
        <begin position="37"/>
        <end position="57"/>
    </location>
</feature>
<feature type="transmembrane region" description="Helical" evidence="1">
    <location>
        <begin position="231"/>
        <end position="253"/>
    </location>
</feature>
<evidence type="ECO:0000313" key="3">
    <source>
        <dbReference type="Proteomes" id="UP000614350"/>
    </source>
</evidence>
<dbReference type="EMBL" id="JACSEA010000019">
    <property type="protein sequence ID" value="KAF7382047.1"/>
    <property type="molecule type" value="Genomic_DNA"/>
</dbReference>
<protein>
    <submittedName>
        <fullName evidence="2">Uncharacterized protein</fullName>
    </submittedName>
</protein>
<accession>A0A834J7K7</accession>
<keyword evidence="1" id="KW-0472">Membrane</keyword>
<organism evidence="2 3">
    <name type="scientific">Vespula vulgaris</name>
    <name type="common">Yellow jacket</name>
    <name type="synonym">Wasp</name>
    <dbReference type="NCBI Taxonomy" id="7454"/>
    <lineage>
        <taxon>Eukaryota</taxon>
        <taxon>Metazoa</taxon>
        <taxon>Ecdysozoa</taxon>
        <taxon>Arthropoda</taxon>
        <taxon>Hexapoda</taxon>
        <taxon>Insecta</taxon>
        <taxon>Pterygota</taxon>
        <taxon>Neoptera</taxon>
        <taxon>Endopterygota</taxon>
        <taxon>Hymenoptera</taxon>
        <taxon>Apocrita</taxon>
        <taxon>Aculeata</taxon>
        <taxon>Vespoidea</taxon>
        <taxon>Vespidae</taxon>
        <taxon>Vespinae</taxon>
        <taxon>Vespula</taxon>
    </lineage>
</organism>
<feature type="transmembrane region" description="Helical" evidence="1">
    <location>
        <begin position="6"/>
        <end position="25"/>
    </location>
</feature>
<keyword evidence="1" id="KW-0812">Transmembrane</keyword>
<evidence type="ECO:0000256" key="1">
    <source>
        <dbReference type="SAM" id="Phobius"/>
    </source>
</evidence>
<name>A0A834J7K7_VESVU</name>